<proteinExistence type="evidence at transcript level"/>
<reference evidence="2" key="2">
    <citation type="submission" date="2011-02" db="EMBL/GenBank/DDBJ databases">
        <authorList>
            <person name="Liu H.-P."/>
            <person name="Chen R.-Y."/>
            <person name="Zhang Q.-X."/>
            <person name="Peng H."/>
            <person name="Wang K.-J."/>
        </authorList>
    </citation>
    <scope>NUCLEOTIDE SEQUENCE</scope>
</reference>
<feature type="non-terminal residue" evidence="2">
    <location>
        <position position="1"/>
    </location>
</feature>
<name>G0ZJ79_CHEQU</name>
<sequence>TGSDLEEQTRQTGRSRQTPHLFLAMLEESM</sequence>
<feature type="region of interest" description="Disordered" evidence="1">
    <location>
        <begin position="1"/>
        <end position="21"/>
    </location>
</feature>
<protein>
    <submittedName>
        <fullName evidence="2">Putative Bax inhibitor-1</fullName>
    </submittedName>
</protein>
<reference evidence="2" key="1">
    <citation type="journal article" date="2011" name="Dev. Comp. Immunol.">
        <title>Differential gene expression profile from haematopoietic tissue stem cells of red claw crayfish, Cherax quadricarinatus, in response to WSSV infection.</title>
        <authorList>
            <person name="Liu H.P."/>
            <person name="Chen R.Y."/>
            <person name="Zhang Q.X."/>
            <person name="Peng H."/>
            <person name="Wang K.J."/>
        </authorList>
    </citation>
    <scope>NUCLEOTIDE SEQUENCE</scope>
</reference>
<evidence type="ECO:0000256" key="1">
    <source>
        <dbReference type="SAM" id="MobiDB-lite"/>
    </source>
</evidence>
<organism evidence="2">
    <name type="scientific">Cherax quadricarinatus</name>
    <name type="common">Australian red claw crayfish</name>
    <dbReference type="NCBI Taxonomy" id="27406"/>
    <lineage>
        <taxon>Eukaryota</taxon>
        <taxon>Metazoa</taxon>
        <taxon>Ecdysozoa</taxon>
        <taxon>Arthropoda</taxon>
        <taxon>Crustacea</taxon>
        <taxon>Multicrustacea</taxon>
        <taxon>Malacostraca</taxon>
        <taxon>Eumalacostraca</taxon>
        <taxon>Eucarida</taxon>
        <taxon>Decapoda</taxon>
        <taxon>Pleocyemata</taxon>
        <taxon>Astacidea</taxon>
        <taxon>Parastacoidea</taxon>
        <taxon>Parastacidae</taxon>
        <taxon>Cherax</taxon>
    </lineage>
</organism>
<accession>G0ZJ79</accession>
<evidence type="ECO:0000313" key="2">
    <source>
        <dbReference type="EMBL" id="AEL23076.1"/>
    </source>
</evidence>
<dbReference type="EMBL" id="JF284530">
    <property type="protein sequence ID" value="AEL23076.1"/>
    <property type="molecule type" value="mRNA"/>
</dbReference>
<dbReference type="AlphaFoldDB" id="G0ZJ79"/>